<evidence type="ECO:0000256" key="3">
    <source>
        <dbReference type="SAM" id="MobiDB-lite"/>
    </source>
</evidence>
<evidence type="ECO:0000313" key="5">
    <source>
        <dbReference type="EMBL" id="KAF1808679.1"/>
    </source>
</evidence>
<reference evidence="7" key="2">
    <citation type="submission" date="2020-04" db="EMBL/GenBank/DDBJ databases">
        <authorList>
            <consortium name="NCBI Genome Project"/>
        </authorList>
    </citation>
    <scope>NUCLEOTIDE SEQUENCE</scope>
    <source>
        <strain evidence="7">CBS 781.70</strain>
    </source>
</reference>
<reference evidence="5 7" key="1">
    <citation type="submission" date="2020-01" db="EMBL/GenBank/DDBJ databases">
        <authorList>
            <consortium name="DOE Joint Genome Institute"/>
            <person name="Haridas S."/>
            <person name="Albert R."/>
            <person name="Binder M."/>
            <person name="Bloem J."/>
            <person name="Labutti K."/>
            <person name="Salamov A."/>
            <person name="Andreopoulos B."/>
            <person name="Baker S.E."/>
            <person name="Barry K."/>
            <person name="Bills G."/>
            <person name="Bluhm B.H."/>
            <person name="Cannon C."/>
            <person name="Castanera R."/>
            <person name="Culley D.E."/>
            <person name="Daum C."/>
            <person name="Ezra D."/>
            <person name="Gonzalez J.B."/>
            <person name="Henrissat B."/>
            <person name="Kuo A."/>
            <person name="Liang C."/>
            <person name="Lipzen A."/>
            <person name="Lutzoni F."/>
            <person name="Magnuson J."/>
            <person name="Mondo S."/>
            <person name="Nolan M."/>
            <person name="Ohm R."/>
            <person name="Pangilinan J."/>
            <person name="Park H.-J."/>
            <person name="Ramirez L."/>
            <person name="Alfaro M."/>
            <person name="Sun H."/>
            <person name="Tritt A."/>
            <person name="Yoshinaga Y."/>
            <person name="Zwiers L.-H."/>
            <person name="Turgeon B.G."/>
            <person name="Goodwin S.B."/>
            <person name="Spatafora J.W."/>
            <person name="Crous P.W."/>
            <person name="Grigoriev I.V."/>
        </authorList>
    </citation>
    <scope>NUCLEOTIDE SEQUENCE</scope>
    <source>
        <strain evidence="5 7">CBS 781.70</strain>
    </source>
</reference>
<feature type="region of interest" description="Disordered" evidence="3">
    <location>
        <begin position="283"/>
        <end position="333"/>
    </location>
</feature>
<dbReference type="GO" id="GO:0005737">
    <property type="term" value="C:cytoplasm"/>
    <property type="evidence" value="ECO:0007669"/>
    <property type="project" value="TreeGrafter"/>
</dbReference>
<dbReference type="GO" id="GO:0005634">
    <property type="term" value="C:nucleus"/>
    <property type="evidence" value="ECO:0007669"/>
    <property type="project" value="TreeGrafter"/>
</dbReference>
<dbReference type="GO" id="GO:0003729">
    <property type="term" value="F:mRNA binding"/>
    <property type="evidence" value="ECO:0007669"/>
    <property type="project" value="TreeGrafter"/>
</dbReference>
<name>A0A6G1FSM0_9PEZI</name>
<dbReference type="RefSeq" id="XP_033530310.1">
    <property type="nucleotide sequence ID" value="XM_033675417.1"/>
</dbReference>
<sequence>ILDRAVFHCPGSGSLWSLLILHMEANGAPYQMIEEMKHSATRHNLIEDIGGPEEVIAFQVSWCGYLRRRALESGPDETDGDDILNAEIGIRGAIEHVGAIVAKSKEIPEQAYSKYADGKTPGITGDPHFRLERIYVKYLLQRSRVDDARIYWSKLQETLADYYEFWDRYYICEMALWDHWLEGARMDHHSVSEDMRFPRRATNVLRAALHSVSTLDEPEKMIASFENHVQQHESAKEIIAASGEAAKAREVLAQRRKQEMAVWQKGQEDWVAAQKQAWLAEQESNGPAGETGNKRKLSIAASDQPGSKRARLGADASETQDAHDAAEPAKRDREHGSVLLRYLPKDATEIDVKKFFRGCGNIKSVLLADANGETKTGLVEFDSLGDAQFAQMRSTRPFKGEEIEITFAGDLTLYITNYPRDFASEDLKKVFSEFGQVLSLRLPNLAKNAFRRFAYITMDSADAANAAIEKLHQKPLTDAKGKEYQMQVHISDPNVKKDREGAMYEGREIVVKNLPFKASEGDVRAFILDVMKEERVRIPQGRSKGVGFVVFRDANIARLSVSILDGRSFMGRPMTVELATSEGRKLKVTATERFNRGSSTGPSDPRNGAAPSPGSVQSAEPPESRPFARSITISNLPPTTPQAVVQAIAEKYGELRRISLRSEKGTALVEYAQEASTGKAQMALDATEVDGNTVRV</sequence>
<dbReference type="PROSITE" id="PS50102">
    <property type="entry name" value="RRM"/>
    <property type="match status" value="4"/>
</dbReference>
<dbReference type="Gene3D" id="3.30.70.330">
    <property type="match status" value="4"/>
</dbReference>
<accession>A0A6G1FSM0</accession>
<evidence type="ECO:0000259" key="4">
    <source>
        <dbReference type="PROSITE" id="PS50102"/>
    </source>
</evidence>
<organism evidence="5">
    <name type="scientific">Eremomyces bilateralis CBS 781.70</name>
    <dbReference type="NCBI Taxonomy" id="1392243"/>
    <lineage>
        <taxon>Eukaryota</taxon>
        <taxon>Fungi</taxon>
        <taxon>Dikarya</taxon>
        <taxon>Ascomycota</taxon>
        <taxon>Pezizomycotina</taxon>
        <taxon>Dothideomycetes</taxon>
        <taxon>Dothideomycetes incertae sedis</taxon>
        <taxon>Eremomycetales</taxon>
        <taxon>Eremomycetaceae</taxon>
        <taxon>Eremomyces</taxon>
    </lineage>
</organism>
<protein>
    <recommendedName>
        <fullName evidence="4">RRM domain-containing protein</fullName>
    </recommendedName>
</protein>
<dbReference type="PANTHER" id="PTHR23003">
    <property type="entry name" value="RNA RECOGNITION MOTIF RRM DOMAIN CONTAINING PROTEIN"/>
    <property type="match status" value="1"/>
</dbReference>
<dbReference type="SUPFAM" id="SSF54928">
    <property type="entry name" value="RNA-binding domain, RBD"/>
    <property type="match status" value="3"/>
</dbReference>
<feature type="domain" description="RRM" evidence="4">
    <location>
        <begin position="411"/>
        <end position="493"/>
    </location>
</feature>
<dbReference type="SMART" id="SM00360">
    <property type="entry name" value="RRM"/>
    <property type="match status" value="4"/>
</dbReference>
<dbReference type="OrthoDB" id="360390at2759"/>
<feature type="domain" description="RRM" evidence="4">
    <location>
        <begin position="629"/>
        <end position="696"/>
    </location>
</feature>
<dbReference type="GeneID" id="54415987"/>
<gene>
    <name evidence="5 7" type="ORF">P152DRAFT_365092</name>
</gene>
<feature type="compositionally biased region" description="Basic and acidic residues" evidence="3">
    <location>
        <begin position="320"/>
        <end position="333"/>
    </location>
</feature>
<feature type="non-terminal residue" evidence="5">
    <location>
        <position position="1"/>
    </location>
</feature>
<dbReference type="InterPro" id="IPR035979">
    <property type="entry name" value="RBD_domain_sf"/>
</dbReference>
<evidence type="ECO:0000313" key="6">
    <source>
        <dbReference type="Proteomes" id="UP000504638"/>
    </source>
</evidence>
<keyword evidence="6" id="KW-1185">Reference proteome</keyword>
<dbReference type="InterPro" id="IPR000504">
    <property type="entry name" value="RRM_dom"/>
</dbReference>
<evidence type="ECO:0000313" key="7">
    <source>
        <dbReference type="RefSeq" id="XP_033530310.1"/>
    </source>
</evidence>
<dbReference type="EMBL" id="ML975180">
    <property type="protein sequence ID" value="KAF1808679.1"/>
    <property type="molecule type" value="Genomic_DNA"/>
</dbReference>
<feature type="non-terminal residue" evidence="5">
    <location>
        <position position="696"/>
    </location>
</feature>
<proteinExistence type="predicted"/>
<feature type="domain" description="RRM" evidence="4">
    <location>
        <begin position="336"/>
        <end position="410"/>
    </location>
</feature>
<dbReference type="InterPro" id="IPR012677">
    <property type="entry name" value="Nucleotide-bd_a/b_plait_sf"/>
</dbReference>
<evidence type="ECO:0000256" key="1">
    <source>
        <dbReference type="ARBA" id="ARBA00022884"/>
    </source>
</evidence>
<dbReference type="Pfam" id="PF00076">
    <property type="entry name" value="RRM_1"/>
    <property type="match status" value="3"/>
</dbReference>
<dbReference type="CDD" id="cd00590">
    <property type="entry name" value="RRM_SF"/>
    <property type="match status" value="1"/>
</dbReference>
<dbReference type="InterPro" id="IPR050374">
    <property type="entry name" value="RRT5_SRSF_SR"/>
</dbReference>
<dbReference type="Proteomes" id="UP000504638">
    <property type="component" value="Unplaced"/>
</dbReference>
<dbReference type="InterPro" id="IPR031766">
    <property type="entry name" value="RRM_occluded"/>
</dbReference>
<dbReference type="AlphaFoldDB" id="A0A6G1FSM0"/>
<dbReference type="Pfam" id="PF16842">
    <property type="entry name" value="RRM_occluded"/>
    <property type="match status" value="1"/>
</dbReference>
<feature type="region of interest" description="Disordered" evidence="3">
    <location>
        <begin position="587"/>
        <end position="636"/>
    </location>
</feature>
<evidence type="ECO:0000256" key="2">
    <source>
        <dbReference type="PROSITE-ProRule" id="PRU00176"/>
    </source>
</evidence>
<keyword evidence="1 2" id="KW-0694">RNA-binding</keyword>
<reference evidence="7" key="3">
    <citation type="submission" date="2025-04" db="UniProtKB">
        <authorList>
            <consortium name="RefSeq"/>
        </authorList>
    </citation>
    <scope>IDENTIFICATION</scope>
    <source>
        <strain evidence="7">CBS 781.70</strain>
    </source>
</reference>
<feature type="domain" description="RRM" evidence="4">
    <location>
        <begin position="507"/>
        <end position="581"/>
    </location>
</feature>